<dbReference type="SUPFAM" id="SSF55455">
    <property type="entry name" value="SRF-like"/>
    <property type="match status" value="1"/>
</dbReference>
<comment type="subcellular location">
    <subcellularLocation>
        <location evidence="1">Nucleus</location>
    </subcellularLocation>
</comment>
<keyword evidence="5" id="KW-0539">Nucleus</keyword>
<gene>
    <name evidence="9" type="ORF">Fot_51298</name>
</gene>
<dbReference type="CDD" id="cd00265">
    <property type="entry name" value="MADS_MEF2_like"/>
    <property type="match status" value="1"/>
</dbReference>
<dbReference type="AlphaFoldDB" id="A0ABD1PV24"/>
<evidence type="ECO:0000259" key="8">
    <source>
        <dbReference type="PROSITE" id="PS51297"/>
    </source>
</evidence>
<organism evidence="9 10">
    <name type="scientific">Forsythia ovata</name>
    <dbReference type="NCBI Taxonomy" id="205694"/>
    <lineage>
        <taxon>Eukaryota</taxon>
        <taxon>Viridiplantae</taxon>
        <taxon>Streptophyta</taxon>
        <taxon>Embryophyta</taxon>
        <taxon>Tracheophyta</taxon>
        <taxon>Spermatophyta</taxon>
        <taxon>Magnoliopsida</taxon>
        <taxon>eudicotyledons</taxon>
        <taxon>Gunneridae</taxon>
        <taxon>Pentapetalae</taxon>
        <taxon>asterids</taxon>
        <taxon>lamiids</taxon>
        <taxon>Lamiales</taxon>
        <taxon>Oleaceae</taxon>
        <taxon>Forsythieae</taxon>
        <taxon>Forsythia</taxon>
    </lineage>
</organism>
<dbReference type="EMBL" id="JBFOLJ010000017">
    <property type="protein sequence ID" value="KAL2467773.1"/>
    <property type="molecule type" value="Genomic_DNA"/>
</dbReference>
<dbReference type="Pfam" id="PF01486">
    <property type="entry name" value="K-box"/>
    <property type="match status" value="1"/>
</dbReference>
<evidence type="ECO:0000256" key="6">
    <source>
        <dbReference type="ARBA" id="ARBA00037260"/>
    </source>
</evidence>
<evidence type="ECO:0000256" key="3">
    <source>
        <dbReference type="ARBA" id="ARBA00023125"/>
    </source>
</evidence>
<dbReference type="Gene3D" id="3.40.1810.10">
    <property type="entry name" value="Transcription factor, MADS-box"/>
    <property type="match status" value="1"/>
</dbReference>
<feature type="domain" description="K-box" evidence="8">
    <location>
        <begin position="92"/>
        <end position="183"/>
    </location>
</feature>
<feature type="domain" description="MADS-box" evidence="7">
    <location>
        <begin position="1"/>
        <end position="61"/>
    </location>
</feature>
<dbReference type="GO" id="GO:0003677">
    <property type="term" value="F:DNA binding"/>
    <property type="evidence" value="ECO:0007669"/>
    <property type="project" value="UniProtKB-KW"/>
</dbReference>
<evidence type="ECO:0000313" key="9">
    <source>
        <dbReference type="EMBL" id="KAL2467773.1"/>
    </source>
</evidence>
<dbReference type="InterPro" id="IPR033896">
    <property type="entry name" value="MEF2-like_N"/>
</dbReference>
<dbReference type="PRINTS" id="PR00404">
    <property type="entry name" value="MADSDOMAIN"/>
</dbReference>
<evidence type="ECO:0000256" key="1">
    <source>
        <dbReference type="ARBA" id="ARBA00004123"/>
    </source>
</evidence>
<comment type="caution">
    <text evidence="9">The sequence shown here is derived from an EMBL/GenBank/DDBJ whole genome shotgun (WGS) entry which is preliminary data.</text>
</comment>
<keyword evidence="3" id="KW-0238">DNA-binding</keyword>
<dbReference type="PROSITE" id="PS51297">
    <property type="entry name" value="K_BOX"/>
    <property type="match status" value="1"/>
</dbReference>
<comment type="function">
    <text evidence="6">Probable transcription factor.</text>
</comment>
<evidence type="ECO:0000259" key="7">
    <source>
        <dbReference type="PROSITE" id="PS50066"/>
    </source>
</evidence>
<dbReference type="InterPro" id="IPR050142">
    <property type="entry name" value="MADS-box/MEF2_TF"/>
</dbReference>
<evidence type="ECO:0000256" key="5">
    <source>
        <dbReference type="ARBA" id="ARBA00023242"/>
    </source>
</evidence>
<dbReference type="Proteomes" id="UP001604277">
    <property type="component" value="Unassembled WGS sequence"/>
</dbReference>
<reference evidence="10" key="1">
    <citation type="submission" date="2024-07" db="EMBL/GenBank/DDBJ databases">
        <title>Two chromosome-level genome assemblies of Korean endemic species Abeliophyllum distichum and Forsythia ovata (Oleaceae).</title>
        <authorList>
            <person name="Jang H."/>
        </authorList>
    </citation>
    <scope>NUCLEOTIDE SEQUENCE [LARGE SCALE GENOMIC DNA]</scope>
</reference>
<proteinExistence type="predicted"/>
<dbReference type="PANTHER" id="PTHR48019">
    <property type="entry name" value="SERUM RESPONSE FACTOR HOMOLOG"/>
    <property type="match status" value="1"/>
</dbReference>
<keyword evidence="10" id="KW-1185">Reference proteome</keyword>
<evidence type="ECO:0000313" key="10">
    <source>
        <dbReference type="Proteomes" id="UP001604277"/>
    </source>
</evidence>
<dbReference type="PROSITE" id="PS00350">
    <property type="entry name" value="MADS_BOX_1"/>
    <property type="match status" value="1"/>
</dbReference>
<dbReference type="GO" id="GO:0005634">
    <property type="term" value="C:nucleus"/>
    <property type="evidence" value="ECO:0007669"/>
    <property type="project" value="UniProtKB-SubCell"/>
</dbReference>
<keyword evidence="4" id="KW-0804">Transcription</keyword>
<dbReference type="InterPro" id="IPR036879">
    <property type="entry name" value="TF_MADSbox_sf"/>
</dbReference>
<dbReference type="FunFam" id="3.40.1810.10:FF:000003">
    <property type="entry name" value="MADS-box transcription factor MADS-MC"/>
    <property type="match status" value="1"/>
</dbReference>
<sequence length="281" mass="32823">MGRGKIEVKRIENKTSRQVTFSKRRTGLMKKTHELSVLCDAQIGLIVFSTKGKLFEYCTSPLSMRQIIERYMQAKGPSILQRDTRMAEVSYNEQVYTELTRMKTKTIDLQLSVQRYQGNIDMSSLQLEELVELEHQLEISVNKVRARKRQLLDEQLENLNKTVNLQEKENQEMYHWLMNNHIQRQAEAMEHQHHQQAMTELKLLEEQPLLNQLQVFGQDLQPSASDMPMLQLGTLPLNTHSYRLQPTHPNLQESSLQGFPYGMKNPFWAQLCIIVLGFKHS</sequence>
<accession>A0ABD1PV24</accession>
<protein>
    <submittedName>
        <fullName evidence="9">Protein TRANSPARENT TESTA 16</fullName>
    </submittedName>
</protein>
<dbReference type="SMART" id="SM00432">
    <property type="entry name" value="MADS"/>
    <property type="match status" value="1"/>
</dbReference>
<evidence type="ECO:0000256" key="4">
    <source>
        <dbReference type="ARBA" id="ARBA00023163"/>
    </source>
</evidence>
<dbReference type="InterPro" id="IPR002100">
    <property type="entry name" value="TF_MADSbox"/>
</dbReference>
<dbReference type="InterPro" id="IPR002487">
    <property type="entry name" value="TF_Kbox"/>
</dbReference>
<keyword evidence="2" id="KW-0805">Transcription regulation</keyword>
<name>A0ABD1PV24_9LAMI</name>
<dbReference type="PROSITE" id="PS50066">
    <property type="entry name" value="MADS_BOX_2"/>
    <property type="match status" value="1"/>
</dbReference>
<evidence type="ECO:0000256" key="2">
    <source>
        <dbReference type="ARBA" id="ARBA00023015"/>
    </source>
</evidence>
<dbReference type="Pfam" id="PF00319">
    <property type="entry name" value="SRF-TF"/>
    <property type="match status" value="1"/>
</dbReference>